<keyword evidence="1" id="KW-0812">Transmembrane</keyword>
<feature type="transmembrane region" description="Helical" evidence="1">
    <location>
        <begin position="37"/>
        <end position="57"/>
    </location>
</feature>
<feature type="transmembrane region" description="Helical" evidence="1">
    <location>
        <begin position="360"/>
        <end position="377"/>
    </location>
</feature>
<feature type="transmembrane region" description="Helical" evidence="1">
    <location>
        <begin position="131"/>
        <end position="149"/>
    </location>
</feature>
<evidence type="ECO:0000256" key="1">
    <source>
        <dbReference type="SAM" id="Phobius"/>
    </source>
</evidence>
<evidence type="ECO:0000313" key="4">
    <source>
        <dbReference type="Proteomes" id="UP001060414"/>
    </source>
</evidence>
<gene>
    <name evidence="3" type="ORF">L9S41_16635</name>
</gene>
<reference evidence="3" key="1">
    <citation type="journal article" date="2022" name="Environ. Microbiol.">
        <title>Geoalkalibacter halelectricus SAP #1 sp. nov. possessing extracellular electron transfer and mineral#reducing capabilities from a haloalkaline environment.</title>
        <authorList>
            <person name="Yadav S."/>
            <person name="Singh R."/>
            <person name="Sundharam S.S."/>
            <person name="Chaudhary S."/>
            <person name="Krishnamurthi S."/>
            <person name="Patil S.A."/>
        </authorList>
    </citation>
    <scope>NUCLEOTIDE SEQUENCE</scope>
    <source>
        <strain evidence="3">SAP-1</strain>
    </source>
</reference>
<evidence type="ECO:0000259" key="2">
    <source>
        <dbReference type="Pfam" id="PF04892"/>
    </source>
</evidence>
<dbReference type="EMBL" id="CP092109">
    <property type="protein sequence ID" value="UWZ79288.1"/>
    <property type="molecule type" value="Genomic_DNA"/>
</dbReference>
<feature type="transmembrane region" description="Helical" evidence="1">
    <location>
        <begin position="259"/>
        <end position="279"/>
    </location>
</feature>
<dbReference type="Pfam" id="PF04892">
    <property type="entry name" value="VanZ"/>
    <property type="match status" value="1"/>
</dbReference>
<name>A0ABY5ZJI9_9BACT</name>
<dbReference type="Proteomes" id="UP001060414">
    <property type="component" value="Chromosome"/>
</dbReference>
<feature type="transmembrane region" description="Helical" evidence="1">
    <location>
        <begin position="209"/>
        <end position="227"/>
    </location>
</feature>
<feature type="transmembrane region" description="Helical" evidence="1">
    <location>
        <begin position="181"/>
        <end position="202"/>
    </location>
</feature>
<protein>
    <submittedName>
        <fullName evidence="3">VanZ family protein</fullName>
    </submittedName>
</protein>
<sequence>MLIYGTLYPFRGWEVPRGGFAHNFLVVGADTLSKPDLITNFVVYLPFGLLWGGLFLASRRWFSAVLLAGLMGAGLSFCLETVQVFLPARVSAVSDLVLNGLGAVAGGGLAVLLVGRAGWGASLRRFRQEQFFSGSLANIGLLAACFWILSQLSPLVPSLGVSNLRHGLKPLWHSLSGQAGLVPLQALGYVFSVAGLGAIVLSLGRSRRFVLGFFAMALGMVLLLKVPVLSRQLSLEAVLGCFGALVLLFALLHASTRTLAFCAAGFLVLGFLAESLRPGTSTSLFAFNWVPFKGHMRNLVGLAGILWSSWIFLGLGFAVRSLSSASNWRPYFLWGMLGVFCLAFGVEWLQRSIPGRSPDMTDVLIALVAWTVAWTGVNERAMRSER</sequence>
<dbReference type="InterPro" id="IPR006976">
    <property type="entry name" value="VanZ-like"/>
</dbReference>
<keyword evidence="1" id="KW-0472">Membrane</keyword>
<feature type="transmembrane region" description="Helical" evidence="1">
    <location>
        <begin position="299"/>
        <end position="319"/>
    </location>
</feature>
<keyword evidence="1" id="KW-1133">Transmembrane helix</keyword>
<proteinExistence type="predicted"/>
<accession>A0ABY5ZJI9</accession>
<dbReference type="RefSeq" id="WP_260747644.1">
    <property type="nucleotide sequence ID" value="NZ_CP092109.1"/>
</dbReference>
<keyword evidence="4" id="KW-1185">Reference proteome</keyword>
<feature type="domain" description="VanZ-like" evidence="2">
    <location>
        <begin position="34"/>
        <end position="113"/>
    </location>
</feature>
<dbReference type="PANTHER" id="PTHR28008">
    <property type="entry name" value="DOMAIN PROTEIN, PUTATIVE (AFU_ORTHOLOGUE AFUA_3G10980)-RELATED"/>
    <property type="match status" value="1"/>
</dbReference>
<organism evidence="3 4">
    <name type="scientific">Geoalkalibacter halelectricus</name>
    <dbReference type="NCBI Taxonomy" id="2847045"/>
    <lineage>
        <taxon>Bacteria</taxon>
        <taxon>Pseudomonadati</taxon>
        <taxon>Thermodesulfobacteriota</taxon>
        <taxon>Desulfuromonadia</taxon>
        <taxon>Desulfuromonadales</taxon>
        <taxon>Geoalkalibacteraceae</taxon>
        <taxon>Geoalkalibacter</taxon>
    </lineage>
</organism>
<feature type="transmembrane region" description="Helical" evidence="1">
    <location>
        <begin position="331"/>
        <end position="348"/>
    </location>
</feature>
<feature type="transmembrane region" description="Helical" evidence="1">
    <location>
        <begin position="64"/>
        <end position="86"/>
    </location>
</feature>
<dbReference type="PANTHER" id="PTHR28008:SF1">
    <property type="entry name" value="DOMAIN PROTEIN, PUTATIVE (AFU_ORTHOLOGUE AFUA_3G10980)-RELATED"/>
    <property type="match status" value="1"/>
</dbReference>
<feature type="transmembrane region" description="Helical" evidence="1">
    <location>
        <begin position="98"/>
        <end position="119"/>
    </location>
</feature>
<feature type="transmembrane region" description="Helical" evidence="1">
    <location>
        <begin position="233"/>
        <end position="252"/>
    </location>
</feature>
<evidence type="ECO:0000313" key="3">
    <source>
        <dbReference type="EMBL" id="UWZ79288.1"/>
    </source>
</evidence>